<sequence>VEMAELRETDRRHQAQILETLRVMGDMRQEMGDMQVELLALREQ</sequence>
<evidence type="ECO:0000313" key="1">
    <source>
        <dbReference type="EMBL" id="GFD23408.1"/>
    </source>
</evidence>
<proteinExistence type="predicted"/>
<accession>A0A699UPS8</accession>
<reference evidence="1" key="1">
    <citation type="journal article" date="2019" name="Sci. Rep.">
        <title>Draft genome of Tanacetum cinerariifolium, the natural source of mosquito coil.</title>
        <authorList>
            <person name="Yamashiro T."/>
            <person name="Shiraishi A."/>
            <person name="Satake H."/>
            <person name="Nakayama K."/>
        </authorList>
    </citation>
    <scope>NUCLEOTIDE SEQUENCE</scope>
</reference>
<dbReference type="AlphaFoldDB" id="A0A699UPS8"/>
<feature type="non-terminal residue" evidence="1">
    <location>
        <position position="1"/>
    </location>
</feature>
<gene>
    <name evidence="1" type="ORF">Tci_895377</name>
</gene>
<organism evidence="1">
    <name type="scientific">Tanacetum cinerariifolium</name>
    <name type="common">Dalmatian daisy</name>
    <name type="synonym">Chrysanthemum cinerariifolium</name>
    <dbReference type="NCBI Taxonomy" id="118510"/>
    <lineage>
        <taxon>Eukaryota</taxon>
        <taxon>Viridiplantae</taxon>
        <taxon>Streptophyta</taxon>
        <taxon>Embryophyta</taxon>
        <taxon>Tracheophyta</taxon>
        <taxon>Spermatophyta</taxon>
        <taxon>Magnoliopsida</taxon>
        <taxon>eudicotyledons</taxon>
        <taxon>Gunneridae</taxon>
        <taxon>Pentapetalae</taxon>
        <taxon>asterids</taxon>
        <taxon>campanulids</taxon>
        <taxon>Asterales</taxon>
        <taxon>Asteraceae</taxon>
        <taxon>Asteroideae</taxon>
        <taxon>Anthemideae</taxon>
        <taxon>Anthemidinae</taxon>
        <taxon>Tanacetum</taxon>
    </lineage>
</organism>
<protein>
    <submittedName>
        <fullName evidence="1">Uncharacterized protein</fullName>
    </submittedName>
</protein>
<comment type="caution">
    <text evidence="1">The sequence shown here is derived from an EMBL/GenBank/DDBJ whole genome shotgun (WGS) entry which is preliminary data.</text>
</comment>
<dbReference type="EMBL" id="BKCJ011344568">
    <property type="protein sequence ID" value="GFD23408.1"/>
    <property type="molecule type" value="Genomic_DNA"/>
</dbReference>
<name>A0A699UPS8_TANCI</name>